<evidence type="ECO:0000256" key="1">
    <source>
        <dbReference type="SAM" id="MobiDB-lite"/>
    </source>
</evidence>
<dbReference type="Gene3D" id="2.60.40.10">
    <property type="entry name" value="Immunoglobulins"/>
    <property type="match status" value="2"/>
</dbReference>
<reference evidence="4" key="3">
    <citation type="submission" date="2025-09" db="UniProtKB">
        <authorList>
            <consortium name="Ensembl"/>
        </authorList>
    </citation>
    <scope>IDENTIFICATION</scope>
</reference>
<feature type="compositionally biased region" description="Polar residues" evidence="1">
    <location>
        <begin position="286"/>
        <end position="303"/>
    </location>
</feature>
<dbReference type="InterPro" id="IPR007110">
    <property type="entry name" value="Ig-like_dom"/>
</dbReference>
<accession>A0A3P9DBS0</accession>
<dbReference type="SMART" id="SM00408">
    <property type="entry name" value="IGc2"/>
    <property type="match status" value="1"/>
</dbReference>
<dbReference type="Proteomes" id="UP000265160">
    <property type="component" value="LG10"/>
</dbReference>
<dbReference type="GO" id="GO:0007156">
    <property type="term" value="P:homophilic cell adhesion via plasma membrane adhesion molecules"/>
    <property type="evidence" value="ECO:0007669"/>
    <property type="project" value="TreeGrafter"/>
</dbReference>
<dbReference type="PANTHER" id="PTHR44549:SF1">
    <property type="entry name" value="ENDOTHELIAL CELL-SELECTIVE ADHESION MOLECULE"/>
    <property type="match status" value="1"/>
</dbReference>
<dbReference type="InterPro" id="IPR013783">
    <property type="entry name" value="Ig-like_fold"/>
</dbReference>
<dbReference type="GO" id="GO:0005886">
    <property type="term" value="C:plasma membrane"/>
    <property type="evidence" value="ECO:0007669"/>
    <property type="project" value="TreeGrafter"/>
</dbReference>
<dbReference type="InterPro" id="IPR003599">
    <property type="entry name" value="Ig_sub"/>
</dbReference>
<feature type="compositionally biased region" description="Polar residues" evidence="1">
    <location>
        <begin position="254"/>
        <end position="277"/>
    </location>
</feature>
<dbReference type="InterPro" id="IPR003598">
    <property type="entry name" value="Ig_sub2"/>
</dbReference>
<keyword evidence="2" id="KW-0472">Membrane</keyword>
<keyword evidence="2" id="KW-0812">Transmembrane</keyword>
<evidence type="ECO:0000313" key="4">
    <source>
        <dbReference type="Ensembl" id="ENSMZEP00005031809.1"/>
    </source>
</evidence>
<dbReference type="InterPro" id="IPR042757">
    <property type="entry name" value="ESAM"/>
</dbReference>
<dbReference type="GO" id="GO:0005912">
    <property type="term" value="C:adherens junction"/>
    <property type="evidence" value="ECO:0007669"/>
    <property type="project" value="TreeGrafter"/>
</dbReference>
<protein>
    <submittedName>
        <fullName evidence="4">Endothelial cell adhesion molecule a</fullName>
    </submittedName>
</protein>
<dbReference type="PROSITE" id="PS50835">
    <property type="entry name" value="IG_LIKE"/>
    <property type="match status" value="1"/>
</dbReference>
<dbReference type="PANTHER" id="PTHR44549">
    <property type="entry name" value="ENDOTHELIAL CELL-SELECTIVE ADHESION MOLECULE"/>
    <property type="match status" value="1"/>
</dbReference>
<reference evidence="4" key="2">
    <citation type="submission" date="2025-08" db="UniProtKB">
        <authorList>
            <consortium name="Ensembl"/>
        </authorList>
    </citation>
    <scope>IDENTIFICATION</scope>
</reference>
<evidence type="ECO:0000259" key="3">
    <source>
        <dbReference type="PROSITE" id="PS50835"/>
    </source>
</evidence>
<dbReference type="GO" id="GO:0098632">
    <property type="term" value="F:cell-cell adhesion mediator activity"/>
    <property type="evidence" value="ECO:0007669"/>
    <property type="project" value="TreeGrafter"/>
</dbReference>
<dbReference type="SMART" id="SM00409">
    <property type="entry name" value="IG"/>
    <property type="match status" value="2"/>
</dbReference>
<proteinExistence type="predicted"/>
<name>A0A3P9DBS0_9CICH</name>
<dbReference type="InterPro" id="IPR036179">
    <property type="entry name" value="Ig-like_dom_sf"/>
</dbReference>
<sequence>GIWANFLIPLKNGEVIEGQYVELQARYTGGNPNSKSIVFDGQFKGRVGFLHQMPSSDVSFYINNTRESDSGSYIFQIVNDGITETVTLDVKVPPSVPKCSMTGKPEVKGNVTLICMSSSGKPIPLYKWKKTSPTSEVFFSPMLNEKTGTLKLNNLSSNMSGKYVCTASNTVAEKSCAIDLHITNLGVIVGATVGSVAGFIFLLFVCLAFVFVIRRRNNEDDLANEIKEDAQAPKRVSWAKSGMGSDIISKNGTLSSIQYPQRPPSDTASIITATGSNAGYRPSRHQGASTPTHYSYNNNTTLPREQPLSPEAGSNGGSMPRPERYTQLPQTAPSPPPLPTSTIMASNITRMGGVPIMVPAQNQAGSLV</sequence>
<keyword evidence="5" id="KW-1185">Reference proteome</keyword>
<dbReference type="GeneTree" id="ENSGT00940000157231"/>
<evidence type="ECO:0000313" key="5">
    <source>
        <dbReference type="Proteomes" id="UP000265160"/>
    </source>
</evidence>
<feature type="domain" description="Ig-like" evidence="3">
    <location>
        <begin position="94"/>
        <end position="183"/>
    </location>
</feature>
<feature type="transmembrane region" description="Helical" evidence="2">
    <location>
        <begin position="185"/>
        <end position="213"/>
    </location>
</feature>
<feature type="region of interest" description="Disordered" evidence="1">
    <location>
        <begin position="254"/>
        <end position="343"/>
    </location>
</feature>
<dbReference type="CDD" id="cd00096">
    <property type="entry name" value="Ig"/>
    <property type="match status" value="1"/>
</dbReference>
<dbReference type="SUPFAM" id="SSF48726">
    <property type="entry name" value="Immunoglobulin"/>
    <property type="match status" value="2"/>
</dbReference>
<dbReference type="AlphaFoldDB" id="A0A3P9DBS0"/>
<reference evidence="4 5" key="1">
    <citation type="journal article" date="2014" name="Nature">
        <title>The genomic substrate for adaptive radiation in African cichlid fish.</title>
        <authorList>
            <person name="Brawand D."/>
            <person name="Wagner C.E."/>
            <person name="Li Y.I."/>
            <person name="Malinsky M."/>
            <person name="Keller I."/>
            <person name="Fan S."/>
            <person name="Simakov O."/>
            <person name="Ng A.Y."/>
            <person name="Lim Z.W."/>
            <person name="Bezault E."/>
            <person name="Turner-Maier J."/>
            <person name="Johnson J."/>
            <person name="Alcazar R."/>
            <person name="Noh H.J."/>
            <person name="Russell P."/>
            <person name="Aken B."/>
            <person name="Alfoldi J."/>
            <person name="Amemiya C."/>
            <person name="Azzouzi N."/>
            <person name="Baroiller J.F."/>
            <person name="Barloy-Hubler F."/>
            <person name="Berlin A."/>
            <person name="Bloomquist R."/>
            <person name="Carleton K.L."/>
            <person name="Conte M.A."/>
            <person name="D'Cotta H."/>
            <person name="Eshel O."/>
            <person name="Gaffney L."/>
            <person name="Galibert F."/>
            <person name="Gante H.F."/>
            <person name="Gnerre S."/>
            <person name="Greuter L."/>
            <person name="Guyon R."/>
            <person name="Haddad N.S."/>
            <person name="Haerty W."/>
            <person name="Harris R.M."/>
            <person name="Hofmann H.A."/>
            <person name="Hourlier T."/>
            <person name="Hulata G."/>
            <person name="Jaffe D.B."/>
            <person name="Lara M."/>
            <person name="Lee A.P."/>
            <person name="MacCallum I."/>
            <person name="Mwaiko S."/>
            <person name="Nikaido M."/>
            <person name="Nishihara H."/>
            <person name="Ozouf-Costaz C."/>
            <person name="Penman D.J."/>
            <person name="Przybylski D."/>
            <person name="Rakotomanga M."/>
            <person name="Renn S.C.P."/>
            <person name="Ribeiro F.J."/>
            <person name="Ron M."/>
            <person name="Salzburger W."/>
            <person name="Sanchez-Pulido L."/>
            <person name="Santos M.E."/>
            <person name="Searle S."/>
            <person name="Sharpe T."/>
            <person name="Swofford R."/>
            <person name="Tan F.J."/>
            <person name="Williams L."/>
            <person name="Young S."/>
            <person name="Yin S."/>
            <person name="Okada N."/>
            <person name="Kocher T.D."/>
            <person name="Miska E.A."/>
            <person name="Lander E.S."/>
            <person name="Venkatesh B."/>
            <person name="Fernald R.D."/>
            <person name="Meyer A."/>
            <person name="Ponting C.P."/>
            <person name="Streelman J.T."/>
            <person name="Lindblad-Toh K."/>
            <person name="Seehausen O."/>
            <person name="Di Palma F."/>
        </authorList>
    </citation>
    <scope>NUCLEOTIDE SEQUENCE</scope>
</reference>
<dbReference type="Pfam" id="PF13927">
    <property type="entry name" value="Ig_3"/>
    <property type="match status" value="1"/>
</dbReference>
<organism evidence="4 5">
    <name type="scientific">Maylandia zebra</name>
    <name type="common">zebra mbuna</name>
    <dbReference type="NCBI Taxonomy" id="106582"/>
    <lineage>
        <taxon>Eukaryota</taxon>
        <taxon>Metazoa</taxon>
        <taxon>Chordata</taxon>
        <taxon>Craniata</taxon>
        <taxon>Vertebrata</taxon>
        <taxon>Euteleostomi</taxon>
        <taxon>Actinopterygii</taxon>
        <taxon>Neopterygii</taxon>
        <taxon>Teleostei</taxon>
        <taxon>Neoteleostei</taxon>
        <taxon>Acanthomorphata</taxon>
        <taxon>Ovalentaria</taxon>
        <taxon>Cichlomorphae</taxon>
        <taxon>Cichliformes</taxon>
        <taxon>Cichlidae</taxon>
        <taxon>African cichlids</taxon>
        <taxon>Pseudocrenilabrinae</taxon>
        <taxon>Haplochromini</taxon>
        <taxon>Maylandia</taxon>
        <taxon>Maylandia zebra complex</taxon>
    </lineage>
</organism>
<evidence type="ECO:0000256" key="2">
    <source>
        <dbReference type="SAM" id="Phobius"/>
    </source>
</evidence>
<dbReference type="Ensembl" id="ENSMZET00005032842.1">
    <property type="protein sequence ID" value="ENSMZEP00005031809.1"/>
    <property type="gene ID" value="ENSMZEG00005023722.1"/>
</dbReference>
<keyword evidence="2" id="KW-1133">Transmembrane helix</keyword>